<keyword evidence="2" id="KW-1185">Reference proteome</keyword>
<organism evidence="1 2">
    <name type="scientific">Leucobacter allii</name>
    <dbReference type="NCBI Taxonomy" id="2932247"/>
    <lineage>
        <taxon>Bacteria</taxon>
        <taxon>Bacillati</taxon>
        <taxon>Actinomycetota</taxon>
        <taxon>Actinomycetes</taxon>
        <taxon>Micrococcales</taxon>
        <taxon>Microbacteriaceae</taxon>
        <taxon>Leucobacter</taxon>
    </lineage>
</organism>
<dbReference type="InterPro" id="IPR046288">
    <property type="entry name" value="DUF6325"/>
</dbReference>
<evidence type="ECO:0000313" key="1">
    <source>
        <dbReference type="EMBL" id="UOQ57828.1"/>
    </source>
</evidence>
<dbReference type="EMBL" id="CP095045">
    <property type="protein sequence ID" value="UOQ57828.1"/>
    <property type="molecule type" value="Genomic_DNA"/>
</dbReference>
<sequence length="74" mass="7701">MSHAMTGGARFGPVHLYLLGLPSAQPDPAAVELVYQRDLAEKTAASGAELLAYEQIPGPVVHALLDTIVAETGC</sequence>
<dbReference type="Proteomes" id="UP000831786">
    <property type="component" value="Chromosome"/>
</dbReference>
<dbReference type="Pfam" id="PF19850">
    <property type="entry name" value="DUF6325"/>
    <property type="match status" value="1"/>
</dbReference>
<gene>
    <name evidence="1" type="ORF">MUN78_03040</name>
</gene>
<dbReference type="RefSeq" id="WP_244728717.1">
    <property type="nucleotide sequence ID" value="NZ_CP095045.1"/>
</dbReference>
<accession>A0ABY4FNH2</accession>
<protein>
    <submittedName>
        <fullName evidence="1">DUF6325 family protein</fullName>
    </submittedName>
</protein>
<proteinExistence type="predicted"/>
<evidence type="ECO:0000313" key="2">
    <source>
        <dbReference type="Proteomes" id="UP000831786"/>
    </source>
</evidence>
<name>A0ABY4FNH2_9MICO</name>
<reference evidence="1 2" key="1">
    <citation type="submission" date="2022-04" db="EMBL/GenBank/DDBJ databases">
        <title>Leucobacter sp. isolated from rhizosphere of garlic.</title>
        <authorList>
            <person name="Won M."/>
            <person name="Lee C.-M."/>
            <person name="Woen H.-Y."/>
            <person name="Kwon S.-W."/>
        </authorList>
    </citation>
    <scope>NUCLEOTIDE SEQUENCE [LARGE SCALE GENOMIC DNA]</scope>
    <source>
        <strain evidence="1 2">H21R-40</strain>
    </source>
</reference>